<protein>
    <submittedName>
        <fullName evidence="10">Uncharacterized protein</fullName>
    </submittedName>
</protein>
<dbReference type="GO" id="GO:0016020">
    <property type="term" value="C:membrane"/>
    <property type="evidence" value="ECO:0007669"/>
    <property type="project" value="UniProtKB-SubCell"/>
</dbReference>
<proteinExistence type="inferred from homology"/>
<dbReference type="GO" id="GO:0035673">
    <property type="term" value="F:oligopeptide transmembrane transporter activity"/>
    <property type="evidence" value="ECO:0007669"/>
    <property type="project" value="InterPro"/>
</dbReference>
<evidence type="ECO:0000256" key="1">
    <source>
        <dbReference type="ARBA" id="ARBA00004141"/>
    </source>
</evidence>
<evidence type="ECO:0000256" key="7">
    <source>
        <dbReference type="ARBA" id="ARBA00022989"/>
    </source>
</evidence>
<feature type="transmembrane region" description="Helical" evidence="9">
    <location>
        <begin position="71"/>
        <end position="88"/>
    </location>
</feature>
<evidence type="ECO:0000256" key="8">
    <source>
        <dbReference type="ARBA" id="ARBA00023136"/>
    </source>
</evidence>
<dbReference type="EMBL" id="RXGB01005205">
    <property type="protein sequence ID" value="TMW88284.1"/>
    <property type="molecule type" value="Genomic_DNA"/>
</dbReference>
<comment type="subcellular location">
    <subcellularLocation>
        <location evidence="1">Membrane</location>
        <topology evidence="1">Multi-pass membrane protein</topology>
    </subcellularLocation>
</comment>
<keyword evidence="8 9" id="KW-0472">Membrane</keyword>
<feature type="transmembrane region" description="Helical" evidence="9">
    <location>
        <begin position="100"/>
        <end position="121"/>
    </location>
</feature>
<feature type="transmembrane region" description="Helical" evidence="9">
    <location>
        <begin position="20"/>
        <end position="41"/>
    </location>
</feature>
<accession>A0A6N2B308</accession>
<comment type="caution">
    <text evidence="10">The sequence shown here is derived from an EMBL/GenBank/DDBJ whole genome shotgun (WGS) entry which is preliminary data.</text>
</comment>
<evidence type="ECO:0000256" key="5">
    <source>
        <dbReference type="ARBA" id="ARBA00022856"/>
    </source>
</evidence>
<reference evidence="10" key="1">
    <citation type="submission" date="2019-05" db="EMBL/GenBank/DDBJ databases">
        <title>The de novo reference genome and transcriptome assemblies of the wild tomato species Solanum chilense.</title>
        <authorList>
            <person name="Stam R."/>
            <person name="Nosenko T."/>
            <person name="Hoerger A.C."/>
            <person name="Stephan W."/>
            <person name="Seidel M.A."/>
            <person name="Kuhn J.M.M."/>
            <person name="Haberer G."/>
            <person name="Tellier A."/>
        </authorList>
    </citation>
    <scope>NUCLEOTIDE SEQUENCE</scope>
    <source>
        <tissue evidence="10">Mature leaves</tissue>
    </source>
</reference>
<dbReference type="InterPro" id="IPR004813">
    <property type="entry name" value="OPT"/>
</dbReference>
<keyword evidence="7 9" id="KW-1133">Transmembrane helix</keyword>
<keyword evidence="3" id="KW-0813">Transport</keyword>
<dbReference type="InterPro" id="IPR004648">
    <property type="entry name" value="Oligpept_transpt"/>
</dbReference>
<comment type="similarity">
    <text evidence="2">Belongs to the oligopeptide OPT transporter (TC 2.A.67.1) family.</text>
</comment>
<sequence length="155" mass="17432">MSADVKLMVMSPMFGDLGNYGALNWFFLGGFCAPILVWLLHKAFPKQSWIKLINIPVLLGATASMPPATPLNFNSWIVFAIIFNYFIFKYQKKWWQKYNYVLSAALDAGLAFMGVFIYFFLDKVKLNWWGTGGEYCGLASCPTAKGIAVHGCPLH</sequence>
<evidence type="ECO:0000313" key="10">
    <source>
        <dbReference type="EMBL" id="TMW88284.1"/>
    </source>
</evidence>
<name>A0A6N2B308_SOLCI</name>
<organism evidence="10">
    <name type="scientific">Solanum chilense</name>
    <name type="common">Tomato</name>
    <name type="synonym">Lycopersicon chilense</name>
    <dbReference type="NCBI Taxonomy" id="4083"/>
    <lineage>
        <taxon>Eukaryota</taxon>
        <taxon>Viridiplantae</taxon>
        <taxon>Streptophyta</taxon>
        <taxon>Embryophyta</taxon>
        <taxon>Tracheophyta</taxon>
        <taxon>Spermatophyta</taxon>
        <taxon>Magnoliopsida</taxon>
        <taxon>eudicotyledons</taxon>
        <taxon>Gunneridae</taxon>
        <taxon>Pentapetalae</taxon>
        <taxon>asterids</taxon>
        <taxon>lamiids</taxon>
        <taxon>Solanales</taxon>
        <taxon>Solanaceae</taxon>
        <taxon>Solanoideae</taxon>
        <taxon>Solaneae</taxon>
        <taxon>Solanum</taxon>
        <taxon>Solanum subgen. Lycopersicon</taxon>
    </lineage>
</organism>
<dbReference type="PANTHER" id="PTHR22601">
    <property type="entry name" value="ISP4 LIKE PROTEIN"/>
    <property type="match status" value="1"/>
</dbReference>
<evidence type="ECO:0000256" key="3">
    <source>
        <dbReference type="ARBA" id="ARBA00022448"/>
    </source>
</evidence>
<keyword evidence="5" id="KW-0571">Peptide transport</keyword>
<dbReference type="Pfam" id="PF03169">
    <property type="entry name" value="OPT"/>
    <property type="match status" value="1"/>
</dbReference>
<dbReference type="GO" id="GO:0015031">
    <property type="term" value="P:protein transport"/>
    <property type="evidence" value="ECO:0007669"/>
    <property type="project" value="UniProtKB-KW"/>
</dbReference>
<dbReference type="AlphaFoldDB" id="A0A6N2B308"/>
<gene>
    <name evidence="10" type="ORF">EJD97_018765</name>
</gene>
<keyword evidence="4 9" id="KW-0812">Transmembrane</keyword>
<evidence type="ECO:0000256" key="9">
    <source>
        <dbReference type="SAM" id="Phobius"/>
    </source>
</evidence>
<evidence type="ECO:0000256" key="2">
    <source>
        <dbReference type="ARBA" id="ARBA00005484"/>
    </source>
</evidence>
<keyword evidence="6" id="KW-0653">Protein transport</keyword>
<evidence type="ECO:0000256" key="6">
    <source>
        <dbReference type="ARBA" id="ARBA00022927"/>
    </source>
</evidence>
<evidence type="ECO:0000256" key="4">
    <source>
        <dbReference type="ARBA" id="ARBA00022692"/>
    </source>
</evidence>